<dbReference type="KEGG" id="psco:LY89DRAFT_690686"/>
<dbReference type="InParanoid" id="A0A132B9X4"/>
<dbReference type="EMBL" id="KQ947433">
    <property type="protein sequence ID" value="KUJ09181.1"/>
    <property type="molecule type" value="Genomic_DNA"/>
</dbReference>
<dbReference type="RefSeq" id="XP_018063536.1">
    <property type="nucleotide sequence ID" value="XM_018216145.1"/>
</dbReference>
<accession>A0A132B9X4</accession>
<organism evidence="1 2">
    <name type="scientific">Mollisia scopiformis</name>
    <name type="common">Conifer needle endophyte fungus</name>
    <name type="synonym">Phialocephala scopiformis</name>
    <dbReference type="NCBI Taxonomy" id="149040"/>
    <lineage>
        <taxon>Eukaryota</taxon>
        <taxon>Fungi</taxon>
        <taxon>Dikarya</taxon>
        <taxon>Ascomycota</taxon>
        <taxon>Pezizomycotina</taxon>
        <taxon>Leotiomycetes</taxon>
        <taxon>Helotiales</taxon>
        <taxon>Mollisiaceae</taxon>
        <taxon>Mollisia</taxon>
    </lineage>
</organism>
<protein>
    <submittedName>
        <fullName evidence="1">Uncharacterized protein</fullName>
    </submittedName>
</protein>
<name>A0A132B9X4_MOLSC</name>
<proteinExistence type="predicted"/>
<sequence>MREVTPILCFELHTVSPLALFLPLYLIQILNSAIDHKIQYIPAYHSIDQPAVHERLPACLPISVRHG</sequence>
<dbReference type="GeneID" id="28825871"/>
<gene>
    <name evidence="1" type="ORF">LY89DRAFT_690686</name>
</gene>
<keyword evidence="2" id="KW-1185">Reference proteome</keyword>
<evidence type="ECO:0000313" key="2">
    <source>
        <dbReference type="Proteomes" id="UP000070700"/>
    </source>
</evidence>
<reference evidence="1 2" key="1">
    <citation type="submission" date="2015-10" db="EMBL/GenBank/DDBJ databases">
        <title>Full genome of DAOMC 229536 Phialocephala scopiformis, a fungal endophyte of spruce producing the potent anti-insectan compound rugulosin.</title>
        <authorList>
            <consortium name="DOE Joint Genome Institute"/>
            <person name="Walker A.K."/>
            <person name="Frasz S.L."/>
            <person name="Seifert K.A."/>
            <person name="Miller J.D."/>
            <person name="Mondo S.J."/>
            <person name="Labutti K."/>
            <person name="Lipzen A."/>
            <person name="Dockter R."/>
            <person name="Kennedy M."/>
            <person name="Grigoriev I.V."/>
            <person name="Spatafora J.W."/>
        </authorList>
    </citation>
    <scope>NUCLEOTIDE SEQUENCE [LARGE SCALE GENOMIC DNA]</scope>
    <source>
        <strain evidence="1 2">CBS 120377</strain>
    </source>
</reference>
<dbReference type="AlphaFoldDB" id="A0A132B9X4"/>
<dbReference type="Proteomes" id="UP000070700">
    <property type="component" value="Unassembled WGS sequence"/>
</dbReference>
<evidence type="ECO:0000313" key="1">
    <source>
        <dbReference type="EMBL" id="KUJ09181.1"/>
    </source>
</evidence>